<dbReference type="InterPro" id="IPR022720">
    <property type="entry name" value="Motility-assoc_prot_GldM_N"/>
</dbReference>
<feature type="domain" description="Gliding motility-associated protein GldM N-terminal" evidence="2">
    <location>
        <begin position="32"/>
        <end position="219"/>
    </location>
</feature>
<dbReference type="NCBIfam" id="TIGR03517">
    <property type="entry name" value="GldM_gliding"/>
    <property type="match status" value="1"/>
</dbReference>
<dbReference type="Pfam" id="PF12080">
    <property type="entry name" value="GldM_4th"/>
    <property type="match status" value="1"/>
</dbReference>
<dbReference type="InterPro" id="IPR048406">
    <property type="entry name" value="GldM_Ig-like-2"/>
</dbReference>
<feature type="domain" description="Gliding motility-associated protein GldM second immunoglobulin-like" evidence="4">
    <location>
        <begin position="320"/>
        <end position="405"/>
    </location>
</feature>
<evidence type="ECO:0000259" key="1">
    <source>
        <dbReference type="Pfam" id="PF12080"/>
    </source>
</evidence>
<dbReference type="InterPro" id="IPR048405">
    <property type="entry name" value="GldM_Ig-like-1"/>
</dbReference>
<feature type="domain" description="Gliding motility-associated protein GldM first immunoglobulin-like" evidence="3">
    <location>
        <begin position="224"/>
        <end position="317"/>
    </location>
</feature>
<sequence length="522" mass="57565">MALSKGQITRQKMINLMYLVFIAMLALNISAEVLDGFVLINDNIQENIKVTAERNNQIYSVIEESKNDNKEKAGEWFDKAQDVKQKTNSLFDFIQSLKLEIAKETDGKDADVDNLKKMDNTSATTEVMLAIGKGKGNELKSALDNYRENILGYIDDNGKKEIIRKTLSTEPSERARKANKSWLIASFENMPSISSVTFLSELQLKIKQAEGEVLNTLAQNIDLKDMRVNELRAFVVPQSNMVMRGTTYRANIIMAAVDSTQSPKIEVNGKELPDGRKGLFEFTATGSGTQRFSGFIEMQDRLGNPLRRDFTQEYIVMEPMATIAPTLMDVVYVGINNPISISVPGVASGNVAARATTGGTLTPDARGGWIAKPSASSIGQKFTIAVSATVNGATQQVASKEFRIRALPDPLPFIQYTDQNGQPRKYRKGPIARSVLLNTKTLSASIDDGILDIPYTVLSFRTLTIDAMGNMSSEASNGANFSDRQLDQIRRMTRGAQIIITSIKARGPDGDKDLYAMDVRIN</sequence>
<evidence type="ECO:0000313" key="5">
    <source>
        <dbReference type="EMBL" id="MBB4036218.1"/>
    </source>
</evidence>
<evidence type="ECO:0000313" key="6">
    <source>
        <dbReference type="Proteomes" id="UP000555103"/>
    </source>
</evidence>
<organism evidence="5 6">
    <name type="scientific">Dysgonomonas hofstadii</name>
    <dbReference type="NCBI Taxonomy" id="637886"/>
    <lineage>
        <taxon>Bacteria</taxon>
        <taxon>Pseudomonadati</taxon>
        <taxon>Bacteroidota</taxon>
        <taxon>Bacteroidia</taxon>
        <taxon>Bacteroidales</taxon>
        <taxon>Dysgonomonadaceae</taxon>
        <taxon>Dysgonomonas</taxon>
    </lineage>
</organism>
<dbReference type="Pfam" id="PF12081">
    <property type="entry name" value="GldM_1st"/>
    <property type="match status" value="1"/>
</dbReference>
<comment type="caution">
    <text evidence="5">The sequence shown here is derived from an EMBL/GenBank/DDBJ whole genome shotgun (WGS) entry which is preliminary data.</text>
</comment>
<reference evidence="5 6" key="1">
    <citation type="submission" date="2020-08" db="EMBL/GenBank/DDBJ databases">
        <title>Genomic Encyclopedia of Type Strains, Phase IV (KMG-IV): sequencing the most valuable type-strain genomes for metagenomic binning, comparative biology and taxonomic classification.</title>
        <authorList>
            <person name="Goeker M."/>
        </authorList>
    </citation>
    <scope>NUCLEOTIDE SEQUENCE [LARGE SCALE GENOMIC DNA]</scope>
    <source>
        <strain evidence="5 6">DSM 104969</strain>
    </source>
</reference>
<dbReference type="RefSeq" id="WP_183307118.1">
    <property type="nucleotide sequence ID" value="NZ_JACIEP010000006.1"/>
</dbReference>
<dbReference type="InterPro" id="IPR019859">
    <property type="entry name" value="Motility-assoc_prot_GldM"/>
</dbReference>
<dbReference type="Pfam" id="PF21602">
    <property type="entry name" value="GldM_3rd"/>
    <property type="match status" value="1"/>
</dbReference>
<dbReference type="Proteomes" id="UP000555103">
    <property type="component" value="Unassembled WGS sequence"/>
</dbReference>
<proteinExistence type="predicted"/>
<keyword evidence="6" id="KW-1185">Reference proteome</keyword>
<feature type="domain" description="Gliding motility-associated protein GldM C-terminal" evidence="1">
    <location>
        <begin position="408"/>
        <end position="513"/>
    </location>
</feature>
<accession>A0A840CQ61</accession>
<evidence type="ECO:0000259" key="4">
    <source>
        <dbReference type="Pfam" id="PF21602"/>
    </source>
</evidence>
<dbReference type="InterPro" id="IPR022719">
    <property type="entry name" value="Motility-assoc_prot_GldM_C"/>
</dbReference>
<gene>
    <name evidence="5" type="ORF">GGR21_002119</name>
</gene>
<dbReference type="AlphaFoldDB" id="A0A840CQ61"/>
<evidence type="ECO:0000259" key="2">
    <source>
        <dbReference type="Pfam" id="PF12081"/>
    </source>
</evidence>
<protein>
    <submittedName>
        <fullName evidence="5">Gliding motility-associated protein GldM</fullName>
    </submittedName>
</protein>
<name>A0A840CQ61_9BACT</name>
<evidence type="ECO:0000259" key="3">
    <source>
        <dbReference type="Pfam" id="PF21601"/>
    </source>
</evidence>
<dbReference type="EMBL" id="JACIEP010000006">
    <property type="protein sequence ID" value="MBB4036218.1"/>
    <property type="molecule type" value="Genomic_DNA"/>
</dbReference>
<dbReference type="Pfam" id="PF21601">
    <property type="entry name" value="GldM_2nd"/>
    <property type="match status" value="1"/>
</dbReference>